<dbReference type="EMBL" id="CP019124">
    <property type="protein sequence ID" value="APX88561.1"/>
    <property type="molecule type" value="Genomic_DNA"/>
</dbReference>
<accession>A0A2M9DGP5</accession>
<dbReference type="PANTHER" id="PTHR43798">
    <property type="entry name" value="MONOACYLGLYCEROL LIPASE"/>
    <property type="match status" value="1"/>
</dbReference>
<dbReference type="GO" id="GO:0046464">
    <property type="term" value="P:acylglycerol catabolic process"/>
    <property type="evidence" value="ECO:0007669"/>
    <property type="project" value="TreeGrafter"/>
</dbReference>
<dbReference type="InterPro" id="IPR029058">
    <property type="entry name" value="AB_hydrolase_fold"/>
</dbReference>
<reference evidence="3 4" key="1">
    <citation type="submission" date="2017-01" db="EMBL/GenBank/DDBJ databases">
        <title>Genomic analysis of Xuhuaishuia manganoxidans DY6-4.</title>
        <authorList>
            <person name="Wang X."/>
        </authorList>
    </citation>
    <scope>NUCLEOTIDE SEQUENCE [LARGE SCALE GENOMIC DNA]</scope>
    <source>
        <strain evidence="3 4">DY6-4</strain>
    </source>
</reference>
<keyword evidence="2 3" id="KW-0378">Hydrolase</keyword>
<dbReference type="STRING" id="1267768.BV394_01490"/>
<dbReference type="GO" id="GO:0016020">
    <property type="term" value="C:membrane"/>
    <property type="evidence" value="ECO:0007669"/>
    <property type="project" value="TreeGrafter"/>
</dbReference>
<dbReference type="GO" id="GO:0006508">
    <property type="term" value="P:proteolysis"/>
    <property type="evidence" value="ECO:0007669"/>
    <property type="project" value="InterPro"/>
</dbReference>
<dbReference type="PROSITE" id="PS51257">
    <property type="entry name" value="PROKAR_LIPOPROTEIN"/>
    <property type="match status" value="1"/>
</dbReference>
<evidence type="ECO:0000313" key="4">
    <source>
        <dbReference type="Proteomes" id="UP000187266"/>
    </source>
</evidence>
<evidence type="ECO:0000313" key="3">
    <source>
        <dbReference type="EMBL" id="APX88561.1"/>
    </source>
</evidence>
<dbReference type="SUPFAM" id="SSF53474">
    <property type="entry name" value="alpha/beta-Hydrolases"/>
    <property type="match status" value="1"/>
</dbReference>
<dbReference type="InterPro" id="IPR002410">
    <property type="entry name" value="Peptidase_S33"/>
</dbReference>
<dbReference type="PRINTS" id="PR00793">
    <property type="entry name" value="PROAMNOPTASE"/>
</dbReference>
<gene>
    <name evidence="3" type="ORF">BV394_01490</name>
</gene>
<evidence type="ECO:0000256" key="1">
    <source>
        <dbReference type="ARBA" id="ARBA00010088"/>
    </source>
</evidence>
<accession>A0A1U7DF25</accession>
<keyword evidence="4" id="KW-1185">Reference proteome</keyword>
<dbReference type="Gene3D" id="3.40.50.1820">
    <property type="entry name" value="alpha/beta hydrolase"/>
    <property type="match status" value="1"/>
</dbReference>
<sequence>MGLKLLLLLLSAALLAGCSALVDRRAAEREAEAERAFPPLGQMVEVEDLRLHAVVRGKGPDVVLIHGLSGNLRDFTFSMVDRLAERYRVIAFDRPGLGYSDPLPAEANGLTDQARVLSKAAAALGAKRPLVLGQSYGGAVALAWAATRPDSYSGLVLVSAVSQTWPDGLPLFYRVTSSRLGSQFAVPLISAFVSEATVNAAVAEVFEPQVAPPGYAAHIGAGLTLRRQTMRANADQRADLKPEVEALRRLYPGIRRPVEIIHGTADPIVPHDVHAIPLSQQIPGAALTLLPGIGHMPHQVAQDAVIEALDRAARRALPR</sequence>
<dbReference type="PRINTS" id="PR00111">
    <property type="entry name" value="ABHYDROLASE"/>
</dbReference>
<dbReference type="Pfam" id="PF00561">
    <property type="entry name" value="Abhydrolase_1"/>
    <property type="match status" value="1"/>
</dbReference>
<organism evidence="3 4">
    <name type="scientific">Brevirhabdus pacifica</name>
    <dbReference type="NCBI Taxonomy" id="1267768"/>
    <lineage>
        <taxon>Bacteria</taxon>
        <taxon>Pseudomonadati</taxon>
        <taxon>Pseudomonadota</taxon>
        <taxon>Alphaproteobacteria</taxon>
        <taxon>Rhodobacterales</taxon>
        <taxon>Paracoccaceae</taxon>
        <taxon>Brevirhabdus</taxon>
    </lineage>
</organism>
<dbReference type="Proteomes" id="UP000187266">
    <property type="component" value="Chromosome"/>
</dbReference>
<name>A0A1U7DF25_9RHOB</name>
<dbReference type="GO" id="GO:0047372">
    <property type="term" value="F:monoacylglycerol lipase activity"/>
    <property type="evidence" value="ECO:0007669"/>
    <property type="project" value="TreeGrafter"/>
</dbReference>
<protein>
    <submittedName>
        <fullName evidence="3">Alpha/beta hydrolase</fullName>
    </submittedName>
</protein>
<dbReference type="PANTHER" id="PTHR43798:SF33">
    <property type="entry name" value="HYDROLASE, PUTATIVE (AFU_ORTHOLOGUE AFUA_2G14860)-RELATED"/>
    <property type="match status" value="1"/>
</dbReference>
<proteinExistence type="inferred from homology"/>
<dbReference type="AlphaFoldDB" id="A0A1U7DF25"/>
<dbReference type="InterPro" id="IPR050266">
    <property type="entry name" value="AB_hydrolase_sf"/>
</dbReference>
<comment type="similarity">
    <text evidence="1">Belongs to the peptidase S33 family.</text>
</comment>
<dbReference type="GO" id="GO:0008233">
    <property type="term" value="F:peptidase activity"/>
    <property type="evidence" value="ECO:0007669"/>
    <property type="project" value="InterPro"/>
</dbReference>
<dbReference type="RefSeq" id="WP_076978586.1">
    <property type="nucleotide sequence ID" value="NZ_CP019124.1"/>
</dbReference>
<dbReference type="InterPro" id="IPR000073">
    <property type="entry name" value="AB_hydrolase_1"/>
</dbReference>
<evidence type="ECO:0000256" key="2">
    <source>
        <dbReference type="ARBA" id="ARBA00022801"/>
    </source>
</evidence>